<organism evidence="4 5">
    <name type="scientific">Raphanus sativus</name>
    <name type="common">Radish</name>
    <name type="synonym">Raphanus raphanistrum var. sativus</name>
    <dbReference type="NCBI Taxonomy" id="3726"/>
    <lineage>
        <taxon>Eukaryota</taxon>
        <taxon>Viridiplantae</taxon>
        <taxon>Streptophyta</taxon>
        <taxon>Embryophyta</taxon>
        <taxon>Tracheophyta</taxon>
        <taxon>Spermatophyta</taxon>
        <taxon>Magnoliopsida</taxon>
        <taxon>eudicotyledons</taxon>
        <taxon>Gunneridae</taxon>
        <taxon>Pentapetalae</taxon>
        <taxon>rosids</taxon>
        <taxon>malvids</taxon>
        <taxon>Brassicales</taxon>
        <taxon>Brassicaceae</taxon>
        <taxon>Brassiceae</taxon>
        <taxon>Raphanus</taxon>
    </lineage>
</organism>
<evidence type="ECO:0000313" key="5">
    <source>
        <dbReference type="RefSeq" id="XP_018439110.1"/>
    </source>
</evidence>
<feature type="region of interest" description="Disordered" evidence="1">
    <location>
        <begin position="559"/>
        <end position="652"/>
    </location>
</feature>
<dbReference type="OrthoDB" id="1109756at2759"/>
<dbReference type="KEGG" id="rsz:130511542"/>
<dbReference type="PANTHER" id="PTHR48449:SF1">
    <property type="entry name" value="DUF1985 DOMAIN-CONTAINING PROTEIN"/>
    <property type="match status" value="1"/>
</dbReference>
<reference evidence="4" key="1">
    <citation type="journal article" date="2019" name="Database">
        <title>The radish genome database (RadishGD): an integrated information resource for radish genomics.</title>
        <authorList>
            <person name="Yu H.J."/>
            <person name="Baek S."/>
            <person name="Lee Y.J."/>
            <person name="Cho A."/>
            <person name="Mun J.H."/>
        </authorList>
    </citation>
    <scope>NUCLEOTIDE SEQUENCE [LARGE SCALE GENOMIC DNA]</scope>
    <source>
        <strain evidence="4">cv. WK10039</strain>
    </source>
</reference>
<protein>
    <submittedName>
        <fullName evidence="5 6">Uncharacterized protein At3g43530-like</fullName>
    </submittedName>
</protein>
<proteinExistence type="predicted"/>
<feature type="domain" description="DUF1985" evidence="3">
    <location>
        <begin position="159"/>
        <end position="293"/>
    </location>
</feature>
<keyword evidence="4" id="KW-1185">Reference proteome</keyword>
<dbReference type="InterPro" id="IPR015410">
    <property type="entry name" value="DUF1985"/>
</dbReference>
<dbReference type="PANTHER" id="PTHR48449">
    <property type="entry name" value="DUF1985 DOMAIN-CONTAINING PROTEIN"/>
    <property type="match status" value="1"/>
</dbReference>
<dbReference type="Pfam" id="PF09331">
    <property type="entry name" value="DUF1985"/>
    <property type="match status" value="1"/>
</dbReference>
<feature type="domain" description="DUF287" evidence="2">
    <location>
        <begin position="377"/>
        <end position="429"/>
    </location>
</feature>
<name>A0A6J0JTU3_RAPSA</name>
<evidence type="ECO:0000259" key="3">
    <source>
        <dbReference type="Pfam" id="PF09331"/>
    </source>
</evidence>
<feature type="region of interest" description="Disordered" evidence="1">
    <location>
        <begin position="1"/>
        <end position="90"/>
    </location>
</feature>
<evidence type="ECO:0000313" key="4">
    <source>
        <dbReference type="Proteomes" id="UP000504610"/>
    </source>
</evidence>
<dbReference type="RefSeq" id="XP_018439110.1">
    <property type="nucleotide sequence ID" value="XM_018583608.2"/>
</dbReference>
<feature type="region of interest" description="Disordered" evidence="1">
    <location>
        <begin position="524"/>
        <end position="547"/>
    </location>
</feature>
<evidence type="ECO:0000313" key="6">
    <source>
        <dbReference type="RefSeq" id="XP_056864635.1"/>
    </source>
</evidence>
<dbReference type="InterPro" id="IPR005048">
    <property type="entry name" value="DUF287"/>
</dbReference>
<feature type="compositionally biased region" description="Pro residues" evidence="1">
    <location>
        <begin position="26"/>
        <end position="59"/>
    </location>
</feature>
<feature type="compositionally biased region" description="Basic residues" evidence="1">
    <location>
        <begin position="627"/>
        <end position="640"/>
    </location>
</feature>
<dbReference type="RefSeq" id="XP_056864635.1">
    <property type="nucleotide sequence ID" value="XM_057008655.1"/>
</dbReference>
<dbReference type="KEGG" id="rsz:108811553"/>
<evidence type="ECO:0000259" key="2">
    <source>
        <dbReference type="Pfam" id="PF03384"/>
    </source>
</evidence>
<feature type="compositionally biased region" description="Basic and acidic residues" evidence="1">
    <location>
        <begin position="81"/>
        <end position="90"/>
    </location>
</feature>
<dbReference type="Proteomes" id="UP000504610">
    <property type="component" value="Chromosome 4"/>
</dbReference>
<accession>A0A6J0JTU3</accession>
<feature type="compositionally biased region" description="Polar residues" evidence="1">
    <location>
        <begin position="66"/>
        <end position="80"/>
    </location>
</feature>
<sequence length="652" mass="73406">MQPGCKKFKPNPEPLGEGEQIGDNGSPPPSDPPPSSPPAQTSPPAQPSRPAQPSPPPPAPEEEANVNDSGSHISSPSPTDHSTEEESEPMKPLEFYFKPTEYAKYPKLQSRCNPYKTMKTIKSLKGPEMSWFENHPQFKHIIHREMEKNRKVMGMWMLLLRTVHINNGKKEAWFVINGVPIRYSMREHGLLSGLYCHEYPGELENLGSYNFVDKHFGQHDMVKVKDVKQKLVQMVDATRDRLKMAVLFFLATVIRGTTRNVQGSIDPFVLRVVEDIELCESFPWGRLTFDGCMEEIMHLMNNYRGRVKASWTFPGFILPLEVLAFECVSALKTEFRVPVKSPETECPRMCKGKFRDSGSTGYGLGELYKTLDDSKVICSILEPRDGERILMARIMEDYDLNEEDDLDPIVDSWKKVLRRRNGKIWWEDLWKLDIEGRAYEPEPEPEAEEEQPAEPENVYLKEQLQQMMVMMKSMQEGFQDQVNQKFEELNGRMCAVEQYVNRKLNEESMGFQFSDYWRGSHRMNNFETGGTSGGADENGSAKGTEPQDAAVEKIVPQAKNAGPDTAEKTVSEAPDTPNAGQEDAVENTVPNVGHDAAGKTVSEAPDTPNAGQDEAVEKAVPNAGGHAVKKKTPRPKRMKKPSSVCVTPFVPK</sequence>
<dbReference type="AlphaFoldDB" id="A0A6J0JTU3"/>
<reference evidence="5 6" key="2">
    <citation type="submission" date="2025-04" db="UniProtKB">
        <authorList>
            <consortium name="RefSeq"/>
        </authorList>
    </citation>
    <scope>IDENTIFICATION</scope>
    <source>
        <tissue evidence="5 6">Leaf</tissue>
    </source>
</reference>
<dbReference type="GeneID" id="108811553"/>
<evidence type="ECO:0000256" key="1">
    <source>
        <dbReference type="SAM" id="MobiDB-lite"/>
    </source>
</evidence>
<dbReference type="Pfam" id="PF03384">
    <property type="entry name" value="DUF287"/>
    <property type="match status" value="1"/>
</dbReference>
<dbReference type="Proteomes" id="UP000504610">
    <property type="component" value="Chromosome 6"/>
</dbReference>
<gene>
    <name evidence="5" type="primary">LOC108811553</name>
    <name evidence="6" type="synonym">LOC130511542</name>
</gene>